<sequence length="41" mass="4485">MVSRLVSSPAVAECRNRSISSLIDESFSIYVSLDGMYASGW</sequence>
<name>A0A6J7DLF8_9ZZZZ</name>
<dbReference type="AlphaFoldDB" id="A0A6J7DLF8"/>
<proteinExistence type="predicted"/>
<evidence type="ECO:0000313" key="2">
    <source>
        <dbReference type="EMBL" id="CAB4886751.1"/>
    </source>
</evidence>
<evidence type="ECO:0000313" key="1">
    <source>
        <dbReference type="EMBL" id="CAB4868103.1"/>
    </source>
</evidence>
<gene>
    <name evidence="1" type="ORF">UFOPK3417_00596</name>
    <name evidence="2" type="ORF">UFOPK3417_02090</name>
</gene>
<accession>A0A6J7DLF8</accession>
<organism evidence="1">
    <name type="scientific">freshwater metagenome</name>
    <dbReference type="NCBI Taxonomy" id="449393"/>
    <lineage>
        <taxon>unclassified sequences</taxon>
        <taxon>metagenomes</taxon>
        <taxon>ecological metagenomes</taxon>
    </lineage>
</organism>
<dbReference type="EMBL" id="CAFBLR010000040">
    <property type="protein sequence ID" value="CAB4868103.1"/>
    <property type="molecule type" value="Genomic_DNA"/>
</dbReference>
<dbReference type="EMBL" id="CAFBLR010000302">
    <property type="protein sequence ID" value="CAB4886751.1"/>
    <property type="molecule type" value="Genomic_DNA"/>
</dbReference>
<protein>
    <submittedName>
        <fullName evidence="1">Unannotated protein</fullName>
    </submittedName>
</protein>
<reference evidence="1" key="1">
    <citation type="submission" date="2020-05" db="EMBL/GenBank/DDBJ databases">
        <authorList>
            <person name="Chiriac C."/>
            <person name="Salcher M."/>
            <person name="Ghai R."/>
            <person name="Kavagutti S V."/>
        </authorList>
    </citation>
    <scope>NUCLEOTIDE SEQUENCE</scope>
</reference>